<organism evidence="1 2">
    <name type="scientific">Aspergillus versicolor CBS 583.65</name>
    <dbReference type="NCBI Taxonomy" id="1036611"/>
    <lineage>
        <taxon>Eukaryota</taxon>
        <taxon>Fungi</taxon>
        <taxon>Dikarya</taxon>
        <taxon>Ascomycota</taxon>
        <taxon>Pezizomycotina</taxon>
        <taxon>Eurotiomycetes</taxon>
        <taxon>Eurotiomycetidae</taxon>
        <taxon>Eurotiales</taxon>
        <taxon>Aspergillaceae</taxon>
        <taxon>Aspergillus</taxon>
        <taxon>Aspergillus subgen. Nidulantes</taxon>
    </lineage>
</organism>
<reference evidence="2" key="1">
    <citation type="journal article" date="2017" name="Genome Biol.">
        <title>Comparative genomics reveals high biological diversity and specific adaptations in the industrially and medically important fungal genus Aspergillus.</title>
        <authorList>
            <person name="de Vries R.P."/>
            <person name="Riley R."/>
            <person name="Wiebenga A."/>
            <person name="Aguilar-Osorio G."/>
            <person name="Amillis S."/>
            <person name="Uchima C.A."/>
            <person name="Anderluh G."/>
            <person name="Asadollahi M."/>
            <person name="Askin M."/>
            <person name="Barry K."/>
            <person name="Battaglia E."/>
            <person name="Bayram O."/>
            <person name="Benocci T."/>
            <person name="Braus-Stromeyer S.A."/>
            <person name="Caldana C."/>
            <person name="Canovas D."/>
            <person name="Cerqueira G.C."/>
            <person name="Chen F."/>
            <person name="Chen W."/>
            <person name="Choi C."/>
            <person name="Clum A."/>
            <person name="Dos Santos R.A."/>
            <person name="Damasio A.R."/>
            <person name="Diallinas G."/>
            <person name="Emri T."/>
            <person name="Fekete E."/>
            <person name="Flipphi M."/>
            <person name="Freyberg S."/>
            <person name="Gallo A."/>
            <person name="Gournas C."/>
            <person name="Habgood R."/>
            <person name="Hainaut M."/>
            <person name="Harispe M.L."/>
            <person name="Henrissat B."/>
            <person name="Hilden K.S."/>
            <person name="Hope R."/>
            <person name="Hossain A."/>
            <person name="Karabika E."/>
            <person name="Karaffa L."/>
            <person name="Karanyi Z."/>
            <person name="Krasevec N."/>
            <person name="Kuo A."/>
            <person name="Kusch H."/>
            <person name="LaButti K."/>
            <person name="Lagendijk E.L."/>
            <person name="Lapidus A."/>
            <person name="Levasseur A."/>
            <person name="Lindquist E."/>
            <person name="Lipzen A."/>
            <person name="Logrieco A.F."/>
            <person name="MacCabe A."/>
            <person name="Maekelae M.R."/>
            <person name="Malavazi I."/>
            <person name="Melin P."/>
            <person name="Meyer V."/>
            <person name="Mielnichuk N."/>
            <person name="Miskei M."/>
            <person name="Molnar A.P."/>
            <person name="Mule G."/>
            <person name="Ngan C.Y."/>
            <person name="Orejas M."/>
            <person name="Orosz E."/>
            <person name="Ouedraogo J.P."/>
            <person name="Overkamp K.M."/>
            <person name="Park H.-S."/>
            <person name="Perrone G."/>
            <person name="Piumi F."/>
            <person name="Punt P.J."/>
            <person name="Ram A.F."/>
            <person name="Ramon A."/>
            <person name="Rauscher S."/>
            <person name="Record E."/>
            <person name="Riano-Pachon D.M."/>
            <person name="Robert V."/>
            <person name="Roehrig J."/>
            <person name="Ruller R."/>
            <person name="Salamov A."/>
            <person name="Salih N.S."/>
            <person name="Samson R.A."/>
            <person name="Sandor E."/>
            <person name="Sanguinetti M."/>
            <person name="Schuetze T."/>
            <person name="Sepcic K."/>
            <person name="Shelest E."/>
            <person name="Sherlock G."/>
            <person name="Sophianopoulou V."/>
            <person name="Squina F.M."/>
            <person name="Sun H."/>
            <person name="Susca A."/>
            <person name="Todd R.B."/>
            <person name="Tsang A."/>
            <person name="Unkles S.E."/>
            <person name="van de Wiele N."/>
            <person name="van Rossen-Uffink D."/>
            <person name="Oliveira J.V."/>
            <person name="Vesth T.C."/>
            <person name="Visser J."/>
            <person name="Yu J.-H."/>
            <person name="Zhou M."/>
            <person name="Andersen M.R."/>
            <person name="Archer D.B."/>
            <person name="Baker S.E."/>
            <person name="Benoit I."/>
            <person name="Brakhage A.A."/>
            <person name="Braus G.H."/>
            <person name="Fischer R."/>
            <person name="Frisvad J.C."/>
            <person name="Goldman G.H."/>
            <person name="Houbraken J."/>
            <person name="Oakley B."/>
            <person name="Pocsi I."/>
            <person name="Scazzocchio C."/>
            <person name="Seiboth B."/>
            <person name="vanKuyk P.A."/>
            <person name="Wortman J."/>
            <person name="Dyer P.S."/>
            <person name="Grigoriev I.V."/>
        </authorList>
    </citation>
    <scope>NUCLEOTIDE SEQUENCE [LARGE SCALE GENOMIC DNA]</scope>
    <source>
        <strain evidence="2">CBS 583.65</strain>
    </source>
</reference>
<protein>
    <submittedName>
        <fullName evidence="1">Uncharacterized protein</fullName>
    </submittedName>
</protein>
<name>A0A1L9P7H9_ASPVE</name>
<dbReference type="EMBL" id="KV878125">
    <property type="protein sequence ID" value="OJI97461.1"/>
    <property type="molecule type" value="Genomic_DNA"/>
</dbReference>
<dbReference type="RefSeq" id="XP_040663224.1">
    <property type="nucleotide sequence ID" value="XM_040811315.1"/>
</dbReference>
<accession>A0A1L9P7H9</accession>
<dbReference type="OrthoDB" id="3819893at2759"/>
<evidence type="ECO:0000313" key="1">
    <source>
        <dbReference type="EMBL" id="OJI97461.1"/>
    </source>
</evidence>
<sequence length="63" mass="7306">MCTQFYRTYSCGCKKPELFKQCDERSGTNVKCHPLKSEALPESDHLCSQHMVKPGAVEMRRRE</sequence>
<dbReference type="VEuPathDB" id="FungiDB:ASPVEDRAFT_36873"/>
<dbReference type="Proteomes" id="UP000184073">
    <property type="component" value="Unassembled WGS sequence"/>
</dbReference>
<proteinExistence type="predicted"/>
<evidence type="ECO:0000313" key="2">
    <source>
        <dbReference type="Proteomes" id="UP000184073"/>
    </source>
</evidence>
<keyword evidence="2" id="KW-1185">Reference proteome</keyword>
<dbReference type="AlphaFoldDB" id="A0A1L9P7H9"/>
<dbReference type="GeneID" id="63726826"/>
<gene>
    <name evidence="1" type="ORF">ASPVEDRAFT_36873</name>
</gene>